<proteinExistence type="predicted"/>
<feature type="region of interest" description="Disordered" evidence="1">
    <location>
        <begin position="1"/>
        <end position="21"/>
    </location>
</feature>
<feature type="compositionally biased region" description="Polar residues" evidence="1">
    <location>
        <begin position="1"/>
        <end position="15"/>
    </location>
</feature>
<dbReference type="Proteomes" id="UP000593567">
    <property type="component" value="Unassembled WGS sequence"/>
</dbReference>
<sequence>MAEAQPTRNIPTGQTPLREHLYQPLSTERLQFSLQQKYASPYAYYTSYTQPRTEYGSYTQPPPEYASCTQQPPENSQQGNSAQPSAYEFLTGWQMGVRDSQPQPAVSADYIYLGCFEDNKPRDLDGDDYNFGNDLSVGNCTNYCSERSGW</sequence>
<evidence type="ECO:0000313" key="2">
    <source>
        <dbReference type="EMBL" id="KAF6029941.1"/>
    </source>
</evidence>
<gene>
    <name evidence="2" type="ORF">EB796_011771</name>
</gene>
<comment type="caution">
    <text evidence="2">The sequence shown here is derived from an EMBL/GenBank/DDBJ whole genome shotgun (WGS) entry which is preliminary data.</text>
</comment>
<evidence type="ECO:0000256" key="1">
    <source>
        <dbReference type="SAM" id="MobiDB-lite"/>
    </source>
</evidence>
<feature type="compositionally biased region" description="Polar residues" evidence="1">
    <location>
        <begin position="67"/>
        <end position="84"/>
    </location>
</feature>
<dbReference type="AlphaFoldDB" id="A0A7J7JW68"/>
<reference evidence="2" key="1">
    <citation type="submission" date="2020-06" db="EMBL/GenBank/DDBJ databases">
        <title>Draft genome of Bugula neritina, a colonial animal packing powerful symbionts and potential medicines.</title>
        <authorList>
            <person name="Rayko M."/>
        </authorList>
    </citation>
    <scope>NUCLEOTIDE SEQUENCE [LARGE SCALE GENOMIC DNA]</scope>
    <source>
        <strain evidence="2">Kwan_BN1</strain>
    </source>
</reference>
<evidence type="ECO:0000313" key="3">
    <source>
        <dbReference type="Proteomes" id="UP000593567"/>
    </source>
</evidence>
<organism evidence="2 3">
    <name type="scientific">Bugula neritina</name>
    <name type="common">Brown bryozoan</name>
    <name type="synonym">Sertularia neritina</name>
    <dbReference type="NCBI Taxonomy" id="10212"/>
    <lineage>
        <taxon>Eukaryota</taxon>
        <taxon>Metazoa</taxon>
        <taxon>Spiralia</taxon>
        <taxon>Lophotrochozoa</taxon>
        <taxon>Bryozoa</taxon>
        <taxon>Gymnolaemata</taxon>
        <taxon>Cheilostomatida</taxon>
        <taxon>Flustrina</taxon>
        <taxon>Buguloidea</taxon>
        <taxon>Bugulidae</taxon>
        <taxon>Bugula</taxon>
    </lineage>
</organism>
<dbReference type="EMBL" id="VXIV02001775">
    <property type="protein sequence ID" value="KAF6029941.1"/>
    <property type="molecule type" value="Genomic_DNA"/>
</dbReference>
<dbReference type="OrthoDB" id="6132789at2759"/>
<feature type="region of interest" description="Disordered" evidence="1">
    <location>
        <begin position="52"/>
        <end position="85"/>
    </location>
</feature>
<accession>A0A7J7JW68</accession>
<keyword evidence="3" id="KW-1185">Reference proteome</keyword>
<name>A0A7J7JW68_BUGNE</name>
<protein>
    <submittedName>
        <fullName evidence="2">Uncharacterized protein</fullName>
    </submittedName>
</protein>